<sequence length="293" mass="33237">MTTHMQQPGLRLLPVELLYEIQLYALSPALPCLSQFFLDIFKGTPISFRVQFLLASCTNILTPSHTADILSKALRYPLCTLPVLDQLYIKLEYLTQSESPLIIPHDSKLGRRTRTCEIPRRIFRALTSRKDGQDWRTSDEPLPFIQHLLSKGSNFPAFDPNSHQGYALTRAVHARHTPLIRLLLQMGASPTYKEGMAVKVAIKQKNLKMVKLLVERDDRDGSLLPPGLAKAEAQAQKPQKGKRRRLEDRIEVDQSMLKLAVKCNAGDIIDYFAWEKGVVPDMQTLTSMTSMRK</sequence>
<keyword evidence="3" id="KW-1185">Reference proteome</keyword>
<evidence type="ECO:0000313" key="2">
    <source>
        <dbReference type="EMBL" id="KAJ3573132.1"/>
    </source>
</evidence>
<evidence type="ECO:0000256" key="1">
    <source>
        <dbReference type="SAM" id="MobiDB-lite"/>
    </source>
</evidence>
<proteinExistence type="predicted"/>
<feature type="region of interest" description="Disordered" evidence="1">
    <location>
        <begin position="223"/>
        <end position="246"/>
    </location>
</feature>
<evidence type="ECO:0000313" key="3">
    <source>
        <dbReference type="Proteomes" id="UP001213000"/>
    </source>
</evidence>
<dbReference type="Proteomes" id="UP001213000">
    <property type="component" value="Unassembled WGS sequence"/>
</dbReference>
<comment type="caution">
    <text evidence="2">The sequence shown here is derived from an EMBL/GenBank/DDBJ whole genome shotgun (WGS) entry which is preliminary data.</text>
</comment>
<accession>A0AAD5VXY8</accession>
<reference evidence="2" key="1">
    <citation type="submission" date="2022-07" db="EMBL/GenBank/DDBJ databases">
        <title>Genome Sequence of Leucocoprinus birnbaumii.</title>
        <authorList>
            <person name="Buettner E."/>
        </authorList>
    </citation>
    <scope>NUCLEOTIDE SEQUENCE</scope>
    <source>
        <strain evidence="2">VT141</strain>
    </source>
</reference>
<gene>
    <name evidence="2" type="ORF">NP233_g2628</name>
</gene>
<protein>
    <submittedName>
        <fullName evidence="2">Uncharacterized protein</fullName>
    </submittedName>
</protein>
<dbReference type="SUPFAM" id="SSF48403">
    <property type="entry name" value="Ankyrin repeat"/>
    <property type="match status" value="1"/>
</dbReference>
<dbReference type="AlphaFoldDB" id="A0AAD5VXY8"/>
<organism evidence="2 3">
    <name type="scientific">Leucocoprinus birnbaumii</name>
    <dbReference type="NCBI Taxonomy" id="56174"/>
    <lineage>
        <taxon>Eukaryota</taxon>
        <taxon>Fungi</taxon>
        <taxon>Dikarya</taxon>
        <taxon>Basidiomycota</taxon>
        <taxon>Agaricomycotina</taxon>
        <taxon>Agaricomycetes</taxon>
        <taxon>Agaricomycetidae</taxon>
        <taxon>Agaricales</taxon>
        <taxon>Agaricineae</taxon>
        <taxon>Agaricaceae</taxon>
        <taxon>Leucocoprinus</taxon>
    </lineage>
</organism>
<dbReference type="InterPro" id="IPR036770">
    <property type="entry name" value="Ankyrin_rpt-contain_sf"/>
</dbReference>
<dbReference type="EMBL" id="JANIEX010000114">
    <property type="protein sequence ID" value="KAJ3573132.1"/>
    <property type="molecule type" value="Genomic_DNA"/>
</dbReference>
<name>A0AAD5VXY8_9AGAR</name>
<dbReference type="Gene3D" id="1.25.40.20">
    <property type="entry name" value="Ankyrin repeat-containing domain"/>
    <property type="match status" value="1"/>
</dbReference>
<feature type="compositionally biased region" description="Low complexity" evidence="1">
    <location>
        <begin position="229"/>
        <end position="238"/>
    </location>
</feature>